<organism evidence="3 4">
    <name type="scientific">Asaia krungthepensis NRIC 0535</name>
    <dbReference type="NCBI Taxonomy" id="1307925"/>
    <lineage>
        <taxon>Bacteria</taxon>
        <taxon>Pseudomonadati</taxon>
        <taxon>Pseudomonadota</taxon>
        <taxon>Alphaproteobacteria</taxon>
        <taxon>Acetobacterales</taxon>
        <taxon>Acetobacteraceae</taxon>
        <taxon>Asaia</taxon>
    </lineage>
</organism>
<comment type="caution">
    <text evidence="3">The sequence shown here is derived from an EMBL/GenBank/DDBJ whole genome shotgun (WGS) entry which is preliminary data.</text>
</comment>
<dbReference type="InterPro" id="IPR017703">
    <property type="entry name" value="YgfZ/GCV_T_CS"/>
</dbReference>
<name>A0ABQ0PY88_9PROT</name>
<dbReference type="EMBL" id="BAPV01000004">
    <property type="protein sequence ID" value="GBQ84585.1"/>
    <property type="molecule type" value="Genomic_DNA"/>
</dbReference>
<protein>
    <submittedName>
        <fullName evidence="3">Glycine cleavage system protein T</fullName>
    </submittedName>
</protein>
<evidence type="ECO:0000313" key="4">
    <source>
        <dbReference type="Proteomes" id="UP001062776"/>
    </source>
</evidence>
<evidence type="ECO:0000313" key="3">
    <source>
        <dbReference type="EMBL" id="GBQ84585.1"/>
    </source>
</evidence>
<dbReference type="PANTHER" id="PTHR22602:SF0">
    <property type="entry name" value="TRANSFERASE CAF17, MITOCHONDRIAL-RELATED"/>
    <property type="match status" value="1"/>
</dbReference>
<dbReference type="Pfam" id="PF25455">
    <property type="entry name" value="Beta-barrel_CAF17_C"/>
    <property type="match status" value="1"/>
</dbReference>
<evidence type="ECO:0000259" key="2">
    <source>
        <dbReference type="Pfam" id="PF25455"/>
    </source>
</evidence>
<sequence>MARAWLTDRTVLSVTGQDRVGFLQGLVSNDVAAASETALIWCGYLTPQGRYLSDFFIWHEPDRLLLDVPADHASMLRTKLLRFRLRADVQIEITTLGVEALWAGDADTEGARVDPRMGAAGIRRIAPLPTGGDEHDVRAYHAHRLQLGLPDTADCESEKTLLIEANFDWLNGISFSKGCYMGQELTARTHYRGLVKKRLVPVEGDGPLPLPGTLLMHEGREIGQMRSSVGARGLALLRREAWSTTLEHEGRTLTPLIPEWFKDELS</sequence>
<dbReference type="SUPFAM" id="SSF103025">
    <property type="entry name" value="Folate-binding domain"/>
    <property type="match status" value="1"/>
</dbReference>
<feature type="domain" description="CAF17 C-terminal" evidence="2">
    <location>
        <begin position="196"/>
        <end position="262"/>
    </location>
</feature>
<dbReference type="RefSeq" id="WP_264814369.1">
    <property type="nucleotide sequence ID" value="NZ_BAPV01000004.1"/>
</dbReference>
<proteinExistence type="predicted"/>
<dbReference type="Gene3D" id="3.30.1360.120">
    <property type="entry name" value="Probable tRNA modification gtpase trme, domain 1"/>
    <property type="match status" value="2"/>
</dbReference>
<dbReference type="InterPro" id="IPR045179">
    <property type="entry name" value="YgfZ/GcvT"/>
</dbReference>
<accession>A0ABQ0PY88</accession>
<dbReference type="Proteomes" id="UP001062776">
    <property type="component" value="Unassembled WGS sequence"/>
</dbReference>
<reference evidence="3" key="1">
    <citation type="submission" date="2013-04" db="EMBL/GenBank/DDBJ databases">
        <title>The genome sequencing project of 58 acetic acid bacteria.</title>
        <authorList>
            <person name="Okamoto-Kainuma A."/>
            <person name="Ishikawa M."/>
            <person name="Umino S."/>
            <person name="Koizumi Y."/>
            <person name="Shiwa Y."/>
            <person name="Yoshikawa H."/>
            <person name="Matsutani M."/>
            <person name="Matsushita K."/>
        </authorList>
    </citation>
    <scope>NUCLEOTIDE SEQUENCE</scope>
    <source>
        <strain evidence="3">NRIC 0535</strain>
    </source>
</reference>
<gene>
    <name evidence="3" type="ORF">AA0535_0534</name>
</gene>
<keyword evidence="4" id="KW-1185">Reference proteome</keyword>
<dbReference type="PANTHER" id="PTHR22602">
    <property type="entry name" value="TRANSFERASE CAF17, MITOCHONDRIAL-RELATED"/>
    <property type="match status" value="1"/>
</dbReference>
<dbReference type="InterPro" id="IPR027266">
    <property type="entry name" value="TrmE/GcvT-like"/>
</dbReference>
<dbReference type="InterPro" id="IPR057460">
    <property type="entry name" value="CAF17_C"/>
</dbReference>
<keyword evidence="1" id="KW-0809">Transit peptide</keyword>
<evidence type="ECO:0000256" key="1">
    <source>
        <dbReference type="ARBA" id="ARBA00022946"/>
    </source>
</evidence>
<dbReference type="NCBIfam" id="TIGR03317">
    <property type="entry name" value="ygfZ_signature"/>
    <property type="match status" value="1"/>
</dbReference>